<proteinExistence type="inferred from homology"/>
<dbReference type="GO" id="GO:0006465">
    <property type="term" value="P:signal peptide processing"/>
    <property type="evidence" value="ECO:0007669"/>
    <property type="project" value="InterPro"/>
</dbReference>
<evidence type="ECO:0000256" key="7">
    <source>
        <dbReference type="ARBA" id="ARBA00023136"/>
    </source>
</evidence>
<evidence type="ECO:0000256" key="3">
    <source>
        <dbReference type="ARBA" id="ARBA00017059"/>
    </source>
</evidence>
<evidence type="ECO:0000256" key="1">
    <source>
        <dbReference type="ARBA" id="ARBA00004477"/>
    </source>
</evidence>
<feature type="transmembrane region" description="Helical" evidence="10">
    <location>
        <begin position="51"/>
        <end position="68"/>
    </location>
</feature>
<comment type="subcellular location">
    <subcellularLocation>
        <location evidence="1">Endoplasmic reticulum membrane</location>
        <topology evidence="1">Multi-pass membrane protein</topology>
    </subcellularLocation>
</comment>
<comment type="function">
    <text evidence="9">Component of the signal peptidase complex (SPC) which catalyzes the cleavage of N-terminal signal sequences from nascent proteins as they are translocated into the lumen of the endoplasmic reticulum. Dispensable for SPC enzymatic activity.</text>
</comment>
<feature type="transmembrane region" description="Helical" evidence="10">
    <location>
        <begin position="27"/>
        <end position="45"/>
    </location>
</feature>
<keyword evidence="7 10" id="KW-0472">Membrane</keyword>
<dbReference type="InterPro" id="IPR009542">
    <property type="entry name" value="Spc1/SPCS1"/>
</dbReference>
<evidence type="ECO:0000256" key="4">
    <source>
        <dbReference type="ARBA" id="ARBA00022692"/>
    </source>
</evidence>
<dbReference type="OrthoDB" id="263893at2759"/>
<evidence type="ECO:0000313" key="12">
    <source>
        <dbReference type="Proteomes" id="UP000030665"/>
    </source>
</evidence>
<accession>A0A077Z2V5</accession>
<organism evidence="11 12">
    <name type="scientific">Trichuris trichiura</name>
    <name type="common">Whipworm</name>
    <name type="synonym">Trichocephalus trichiurus</name>
    <dbReference type="NCBI Taxonomy" id="36087"/>
    <lineage>
        <taxon>Eukaryota</taxon>
        <taxon>Metazoa</taxon>
        <taxon>Ecdysozoa</taxon>
        <taxon>Nematoda</taxon>
        <taxon>Enoplea</taxon>
        <taxon>Dorylaimia</taxon>
        <taxon>Trichinellida</taxon>
        <taxon>Trichuridae</taxon>
        <taxon>Trichuris</taxon>
    </lineage>
</organism>
<evidence type="ECO:0000256" key="6">
    <source>
        <dbReference type="ARBA" id="ARBA00022989"/>
    </source>
</evidence>
<comment type="similarity">
    <text evidence="2">Belongs to the SPCS1 family.</text>
</comment>
<reference evidence="11" key="2">
    <citation type="submission" date="2014-03" db="EMBL/GenBank/DDBJ databases">
        <title>The whipworm genome and dual-species transcriptomics of an intimate host-pathogen interaction.</title>
        <authorList>
            <person name="Foth B.J."/>
            <person name="Tsai I.J."/>
            <person name="Reid A.J."/>
            <person name="Bancroft A.J."/>
            <person name="Nichol S."/>
            <person name="Tracey A."/>
            <person name="Holroyd N."/>
            <person name="Cotton J.A."/>
            <person name="Stanley E.J."/>
            <person name="Zarowiecki M."/>
            <person name="Liu J.Z."/>
            <person name="Huckvale T."/>
            <person name="Cooper P.J."/>
            <person name="Grencis R.K."/>
            <person name="Berriman M."/>
        </authorList>
    </citation>
    <scope>NUCLEOTIDE SEQUENCE [LARGE SCALE GENOMIC DNA]</scope>
</reference>
<dbReference type="GO" id="GO:0045047">
    <property type="term" value="P:protein targeting to ER"/>
    <property type="evidence" value="ECO:0007669"/>
    <property type="project" value="TreeGrafter"/>
</dbReference>
<dbReference type="PANTHER" id="PTHR13202">
    <property type="entry name" value="MICROSOMAL SIGNAL PEPTIDASE 12 KDA SUBUNIT"/>
    <property type="match status" value="1"/>
</dbReference>
<gene>
    <name evidence="11" type="ORF">TTRE_0000229701</name>
</gene>
<evidence type="ECO:0000256" key="9">
    <source>
        <dbReference type="ARBA" id="ARBA00045204"/>
    </source>
</evidence>
<dbReference type="AlphaFoldDB" id="A0A077Z2V5"/>
<dbReference type="Proteomes" id="UP000030665">
    <property type="component" value="Unassembled WGS sequence"/>
</dbReference>
<evidence type="ECO:0000313" key="11">
    <source>
        <dbReference type="EMBL" id="CDW54028.1"/>
    </source>
</evidence>
<protein>
    <recommendedName>
        <fullName evidence="3">Signal peptidase complex subunit 1</fullName>
    </recommendedName>
    <alternativeName>
        <fullName evidence="8">Microsomal signal peptidase 12 kDa subunit</fullName>
    </alternativeName>
</protein>
<dbReference type="Pfam" id="PF06645">
    <property type="entry name" value="SPC12"/>
    <property type="match status" value="1"/>
</dbReference>
<evidence type="ECO:0000256" key="10">
    <source>
        <dbReference type="SAM" id="Phobius"/>
    </source>
</evidence>
<dbReference type="PANTHER" id="PTHR13202:SF0">
    <property type="entry name" value="SIGNAL PEPTIDASE COMPLEX SUBUNIT 1"/>
    <property type="match status" value="1"/>
</dbReference>
<sequence>MMSFLVSNLPKFSTHIDFVGQAKAERTYQVVLVIAGVIGFVVGYSMQQFSITIYTTLAGFLLACMLVLPPWPFLRRHPVACTLSQMQVVYRCKKRKE</sequence>
<keyword evidence="12" id="KW-1185">Reference proteome</keyword>
<keyword evidence="4 10" id="KW-0812">Transmembrane</keyword>
<dbReference type="GO" id="GO:0005787">
    <property type="term" value="C:signal peptidase complex"/>
    <property type="evidence" value="ECO:0007669"/>
    <property type="project" value="InterPro"/>
</dbReference>
<dbReference type="EMBL" id="HG805877">
    <property type="protein sequence ID" value="CDW54028.1"/>
    <property type="molecule type" value="Genomic_DNA"/>
</dbReference>
<evidence type="ECO:0000256" key="2">
    <source>
        <dbReference type="ARBA" id="ARBA00005245"/>
    </source>
</evidence>
<evidence type="ECO:0000256" key="5">
    <source>
        <dbReference type="ARBA" id="ARBA00022824"/>
    </source>
</evidence>
<dbReference type="STRING" id="36087.A0A077Z2V5"/>
<name>A0A077Z2V5_TRITR</name>
<keyword evidence="5" id="KW-0256">Endoplasmic reticulum</keyword>
<evidence type="ECO:0000256" key="8">
    <source>
        <dbReference type="ARBA" id="ARBA00032913"/>
    </source>
</evidence>
<reference evidence="11" key="1">
    <citation type="submission" date="2014-01" db="EMBL/GenBank/DDBJ databases">
        <authorList>
            <person name="Aslett M."/>
        </authorList>
    </citation>
    <scope>NUCLEOTIDE SEQUENCE</scope>
</reference>
<keyword evidence="6 10" id="KW-1133">Transmembrane helix</keyword>